<keyword evidence="4 5" id="KW-0326">Glycosidase</keyword>
<evidence type="ECO:0000313" key="9">
    <source>
        <dbReference type="EMBL" id="MFC4136611.1"/>
    </source>
</evidence>
<reference evidence="10" key="1">
    <citation type="journal article" date="2019" name="Int. J. Syst. Evol. Microbiol.">
        <title>The Global Catalogue of Microorganisms (GCM) 10K type strain sequencing project: providing services to taxonomists for standard genome sequencing and annotation.</title>
        <authorList>
            <consortium name="The Broad Institute Genomics Platform"/>
            <consortium name="The Broad Institute Genome Sequencing Center for Infectious Disease"/>
            <person name="Wu L."/>
            <person name="Ma J."/>
        </authorList>
    </citation>
    <scope>NUCLEOTIDE SEQUENCE [LARGE SCALE GENOMIC DNA]</scope>
    <source>
        <strain evidence="10">CGMCC 4.7289</strain>
    </source>
</reference>
<dbReference type="InterPro" id="IPR013780">
    <property type="entry name" value="Glyco_hydro_b"/>
</dbReference>
<gene>
    <name evidence="9" type="ORF">ACFOZ4_38900</name>
</gene>
<dbReference type="PANTHER" id="PTHR43053:SF3">
    <property type="entry name" value="ALPHA-GALACTOSIDASE C-RELATED"/>
    <property type="match status" value="1"/>
</dbReference>
<dbReference type="PANTHER" id="PTHR43053">
    <property type="entry name" value="GLYCOSIDASE FAMILY 31"/>
    <property type="match status" value="1"/>
</dbReference>
<dbReference type="CDD" id="cd14791">
    <property type="entry name" value="GH36"/>
    <property type="match status" value="1"/>
</dbReference>
<evidence type="ECO:0000256" key="6">
    <source>
        <dbReference type="SAM" id="MobiDB-lite"/>
    </source>
</evidence>
<dbReference type="InterPro" id="IPR038417">
    <property type="entry name" value="Alpga-gal_N_sf"/>
</dbReference>
<dbReference type="EC" id="3.2.1.22" evidence="2 5"/>
<dbReference type="GO" id="GO:0004557">
    <property type="term" value="F:alpha-galactosidase activity"/>
    <property type="evidence" value="ECO:0007669"/>
    <property type="project" value="UniProtKB-EC"/>
</dbReference>
<feature type="domain" description="Glycosyl hydrolase family 36 N-terminal" evidence="8">
    <location>
        <begin position="22"/>
        <end position="252"/>
    </location>
</feature>
<proteinExistence type="inferred from homology"/>
<evidence type="ECO:0000313" key="10">
    <source>
        <dbReference type="Proteomes" id="UP001595816"/>
    </source>
</evidence>
<accession>A0ABV8M201</accession>
<keyword evidence="3 5" id="KW-0378">Hydrolase</keyword>
<dbReference type="Pfam" id="PF16874">
    <property type="entry name" value="Glyco_hydro_36C"/>
    <property type="match status" value="1"/>
</dbReference>
<dbReference type="InterPro" id="IPR002252">
    <property type="entry name" value="Glyco_hydro_36"/>
</dbReference>
<dbReference type="PRINTS" id="PR00743">
    <property type="entry name" value="GLHYDRLASE36"/>
</dbReference>
<dbReference type="Gene3D" id="2.70.98.60">
    <property type="entry name" value="alpha-galactosidase from lactobacil brevis"/>
    <property type="match status" value="1"/>
</dbReference>
<evidence type="ECO:0000256" key="5">
    <source>
        <dbReference type="PIRNR" id="PIRNR005536"/>
    </source>
</evidence>
<keyword evidence="10" id="KW-1185">Reference proteome</keyword>
<comment type="similarity">
    <text evidence="5">Belongs to the glycosyl hydrolase.</text>
</comment>
<name>A0ABV8M201_9ACTN</name>
<evidence type="ECO:0000256" key="4">
    <source>
        <dbReference type="ARBA" id="ARBA00023295"/>
    </source>
</evidence>
<organism evidence="9 10">
    <name type="scientific">Hamadaea flava</name>
    <dbReference type="NCBI Taxonomy" id="1742688"/>
    <lineage>
        <taxon>Bacteria</taxon>
        <taxon>Bacillati</taxon>
        <taxon>Actinomycetota</taxon>
        <taxon>Actinomycetes</taxon>
        <taxon>Micromonosporales</taxon>
        <taxon>Micromonosporaceae</taxon>
        <taxon>Hamadaea</taxon>
    </lineage>
</organism>
<dbReference type="InterPro" id="IPR031704">
    <property type="entry name" value="Glyco_hydro_36_N"/>
</dbReference>
<evidence type="ECO:0000256" key="3">
    <source>
        <dbReference type="ARBA" id="ARBA00022801"/>
    </source>
</evidence>
<dbReference type="Gene3D" id="2.60.40.1180">
    <property type="entry name" value="Golgi alpha-mannosidase II"/>
    <property type="match status" value="1"/>
</dbReference>
<dbReference type="InterPro" id="IPR000111">
    <property type="entry name" value="Glyco_hydro_27/36_CS"/>
</dbReference>
<dbReference type="RefSeq" id="WP_253760303.1">
    <property type="nucleotide sequence ID" value="NZ_JAMZDZ010000001.1"/>
</dbReference>
<dbReference type="EMBL" id="JBHSAY010000033">
    <property type="protein sequence ID" value="MFC4136611.1"/>
    <property type="molecule type" value="Genomic_DNA"/>
</dbReference>
<dbReference type="Pfam" id="PF02065">
    <property type="entry name" value="Melibiase"/>
    <property type="match status" value="1"/>
</dbReference>
<dbReference type="InterPro" id="IPR031705">
    <property type="entry name" value="Glyco_hydro_36_C"/>
</dbReference>
<dbReference type="InterPro" id="IPR017853">
    <property type="entry name" value="GH"/>
</dbReference>
<feature type="domain" description="Glycosyl hydrolase family 36 C-terminal" evidence="7">
    <location>
        <begin position="605"/>
        <end position="698"/>
    </location>
</feature>
<dbReference type="SUPFAM" id="SSF51445">
    <property type="entry name" value="(Trans)glycosidases"/>
    <property type="match status" value="1"/>
</dbReference>
<protein>
    <recommendedName>
        <fullName evidence="2 5">Alpha-galactosidase</fullName>
        <ecNumber evidence="2 5">3.2.1.22</ecNumber>
    </recommendedName>
</protein>
<dbReference type="InterPro" id="IPR050985">
    <property type="entry name" value="Alpha-glycosidase_related"/>
</dbReference>
<evidence type="ECO:0000256" key="1">
    <source>
        <dbReference type="ARBA" id="ARBA00001255"/>
    </source>
</evidence>
<dbReference type="PIRSF" id="PIRSF005536">
    <property type="entry name" value="Agal"/>
    <property type="match status" value="1"/>
</dbReference>
<dbReference type="InterPro" id="IPR013785">
    <property type="entry name" value="Aldolase_TIM"/>
</dbReference>
<sequence length="707" mass="77122">MTLVCLRANDSALVLDVSGPKLPRVLHWGADPGSLEGFALATQPFALQVDEPMPITLLPAQADGWLGRPGLAGHRDGTWPFQRLTLTGDPQVEVDPAGGGRIVVESADAAAGIQVVSELLLSPQGVVRVRHTVTNSGDGVWTLDRLEALLPVPGQARELLDFSGRWPREKQPQRSEFQHGSHVRENRRGHTGHDATGLLIAGTPGFGFRSGEVWGVHIGWSGDHVHAAERFAEGVSLLGGGELLLPGEARLAPGEVYASPWAYFVYSAAGLDGLSSALHRELRARPSHPHSARPVVLNTWEAVYFDHRLDRLTALADVAARIGVERFVLDDGWFLGRRDDKAGLGDWYVDPEVWPNGLHPLVDHVRGLGLQVGLWFEPEMVNPRSRLAEEHPDWVLATPGRWPVLARNQVVLDVAHPDAYAYLLDRISSLVTEYGIDYIKWDHNRDLVEAVHAGRAGVRAQTLAVYSLLAEVRRRHPKLEIESCSGGGARIDFGILEHTDRVWTSDTNDALERQAIQRWTGLLLPPELMGAHIGPPHAHTTGRYADLPFRAATALFGHAGLEWDLTSLSEAELAQLTAWITLYKRLRPLLHTGDVVRADHPDPAAWLHGVVAADGAHAVYCYAQLTAPLDLAPPALRLPGLDPARTYEVRVLPEVSVELGGSARNPAWRDGVTASGAMLSTVGLRAPRLNPAESLVLELHPVVSRRS</sequence>
<feature type="compositionally biased region" description="Basic and acidic residues" evidence="6">
    <location>
        <begin position="168"/>
        <end position="193"/>
    </location>
</feature>
<feature type="region of interest" description="Disordered" evidence="6">
    <location>
        <begin position="168"/>
        <end position="195"/>
    </location>
</feature>
<evidence type="ECO:0000256" key="2">
    <source>
        <dbReference type="ARBA" id="ARBA00012755"/>
    </source>
</evidence>
<dbReference type="Gene3D" id="3.20.20.70">
    <property type="entry name" value="Aldolase class I"/>
    <property type="match status" value="1"/>
</dbReference>
<dbReference type="PROSITE" id="PS00512">
    <property type="entry name" value="ALPHA_GALACTOSIDASE"/>
    <property type="match status" value="1"/>
</dbReference>
<dbReference type="Proteomes" id="UP001595816">
    <property type="component" value="Unassembled WGS sequence"/>
</dbReference>
<evidence type="ECO:0000259" key="8">
    <source>
        <dbReference type="Pfam" id="PF16875"/>
    </source>
</evidence>
<dbReference type="Pfam" id="PF16875">
    <property type="entry name" value="Glyco_hydro_36N"/>
    <property type="match status" value="1"/>
</dbReference>
<comment type="caution">
    <text evidence="9">The sequence shown here is derived from an EMBL/GenBank/DDBJ whole genome shotgun (WGS) entry which is preliminary data.</text>
</comment>
<comment type="catalytic activity">
    <reaction evidence="1 5">
        <text>Hydrolysis of terminal, non-reducing alpha-D-galactose residues in alpha-D-galactosides, including galactose oligosaccharides, galactomannans and galactolipids.</text>
        <dbReference type="EC" id="3.2.1.22"/>
    </reaction>
</comment>
<evidence type="ECO:0000259" key="7">
    <source>
        <dbReference type="Pfam" id="PF16874"/>
    </source>
</evidence>